<organism evidence="10 11">
    <name type="scientific">Terrimonas ginsenosidimutans</name>
    <dbReference type="NCBI Taxonomy" id="2908004"/>
    <lineage>
        <taxon>Bacteria</taxon>
        <taxon>Pseudomonadati</taxon>
        <taxon>Bacteroidota</taxon>
        <taxon>Chitinophagia</taxon>
        <taxon>Chitinophagales</taxon>
        <taxon>Chitinophagaceae</taxon>
        <taxon>Terrimonas</taxon>
    </lineage>
</organism>
<reference evidence="10" key="1">
    <citation type="submission" date="2022-01" db="EMBL/GenBank/DDBJ databases">
        <authorList>
            <person name="Jo J.-H."/>
            <person name="Im W.-T."/>
        </authorList>
    </citation>
    <scope>NUCLEOTIDE SEQUENCE</scope>
    <source>
        <strain evidence="10">NA20</strain>
    </source>
</reference>
<dbReference type="InterPro" id="IPR039426">
    <property type="entry name" value="TonB-dep_rcpt-like"/>
</dbReference>
<evidence type="ECO:0000256" key="5">
    <source>
        <dbReference type="ARBA" id="ARBA00023136"/>
    </source>
</evidence>
<dbReference type="InterPro" id="IPR008969">
    <property type="entry name" value="CarboxyPept-like_regulatory"/>
</dbReference>
<dbReference type="InterPro" id="IPR023997">
    <property type="entry name" value="TonB-dep_OMP_SusC/RagA_CS"/>
</dbReference>
<dbReference type="InterPro" id="IPR012910">
    <property type="entry name" value="Plug_dom"/>
</dbReference>
<dbReference type="SUPFAM" id="SSF56935">
    <property type="entry name" value="Porins"/>
    <property type="match status" value="1"/>
</dbReference>
<keyword evidence="3 7" id="KW-1134">Transmembrane beta strand</keyword>
<evidence type="ECO:0000256" key="2">
    <source>
        <dbReference type="ARBA" id="ARBA00022448"/>
    </source>
</evidence>
<gene>
    <name evidence="10" type="ORF">LZZ85_08100</name>
</gene>
<proteinExistence type="inferred from homology"/>
<dbReference type="PROSITE" id="PS52016">
    <property type="entry name" value="TONB_DEPENDENT_REC_3"/>
    <property type="match status" value="1"/>
</dbReference>
<feature type="domain" description="TonB-dependent receptor plug" evidence="9">
    <location>
        <begin position="122"/>
        <end position="235"/>
    </location>
</feature>
<keyword evidence="8" id="KW-0732">Signal</keyword>
<dbReference type="SUPFAM" id="SSF49464">
    <property type="entry name" value="Carboxypeptidase regulatory domain-like"/>
    <property type="match status" value="1"/>
</dbReference>
<dbReference type="Pfam" id="PF13715">
    <property type="entry name" value="CarbopepD_reg_2"/>
    <property type="match status" value="1"/>
</dbReference>
<dbReference type="NCBIfam" id="TIGR04056">
    <property type="entry name" value="OMP_RagA_SusC"/>
    <property type="match status" value="1"/>
</dbReference>
<dbReference type="EMBL" id="JAKLTR010000004">
    <property type="protein sequence ID" value="MCG2614240.1"/>
    <property type="molecule type" value="Genomic_DNA"/>
</dbReference>
<accession>A0ABS9KPI2</accession>
<keyword evidence="2 7" id="KW-0813">Transport</keyword>
<sequence>MMKITSFTGGILASLCLLIFLSLNSIAQENFPVTGKVTDELGAPLVGATIKVKGTDRNATSDAQGFFRINANSGTATLIVSYVGYEIQEVAIAKRSEIAFLLKPLINSMEDVVVIGYGTRKRSDVTGAVSSISAKQIEQVPTTNLTQALQGRLPGVVVNTTNFRPGETPFIRIRGNRSFATGGGFNSVDNPVVVVDGIITPYSLSDFNPLDIESVDVLKDASATAIYGARGANGVIIVTTKKGKAGKLSVDVHSYMSFDSPLRDLDVLNAGEFAELRRQANRNVNATFPRYATPASDLSIFPEPITRESVLMGYQWRDRANLIPVMRVTTADEKSAWGVDSVPVFDPSGVRNTDWQKLGLQTGITQNYQVRVSGGTEKMRGSFSGDYYKQKGVQLGSDYTRYSGALNLDFKPSKLFGMGAVMNASTVIQNYGPEIYGGVSGQLPIALPDTNGVFIYRPGEDINIVNPLRDPTSIFDERRINRFFGSFYAELSPLKGLRFRVNFGPDISNVRRGTFNGSASSSKQGNALADASYNYNNYFNWVLENLVFYDKQIGDDHNIGITLLQSLQKERTEGSSMSARNLINEASLWYSLQTNTEATVTGFSSSFAQTQLQSYMTRVNYGFKNRYLLTLTGRWDGASQLAPGNKWTFFPSAAIAWKIDQEDFMKNVTAVDQLKLRIGYGSVGQPGIGAYSVAGPLATRPYSWDEAVVYGFSPGLSAPQATWPVTTTANIGVDFGFLKGRISGSIEVYRQDTKNQVQTRAIPGTSGFTSILYNVGHVRNSGVEVSLSTVNIQSRSFKWTTDITFSRNKEQVLDIDGTKTDNLGNRWFIGKPIAVWYDYQFDGIYQDTKEDLDKIKGLITKTPSLGTGFNALSPGIIKVRDINGDSLINQNDLTVLGSPMPSWTSGFNNTFTYRNFDLSVYAYISWGGMLNSIRSRISMGGRYQQLDVPYWTAENKSNEYPKPILNNDIPLFGAALQYQDASFVRIRSISLQYNFPKSFISKYLRANNLSVYVNAVNPFLFSKFKILDPEVVNAGTTSTVGTSVFFSTKSFVFGLKLGL</sequence>
<dbReference type="Gene3D" id="2.170.130.10">
    <property type="entry name" value="TonB-dependent receptor, plug domain"/>
    <property type="match status" value="1"/>
</dbReference>
<evidence type="ECO:0000256" key="4">
    <source>
        <dbReference type="ARBA" id="ARBA00022692"/>
    </source>
</evidence>
<dbReference type="Gene3D" id="2.40.170.20">
    <property type="entry name" value="TonB-dependent receptor, beta-barrel domain"/>
    <property type="match status" value="1"/>
</dbReference>
<dbReference type="InterPro" id="IPR036942">
    <property type="entry name" value="Beta-barrel_TonB_sf"/>
</dbReference>
<dbReference type="NCBIfam" id="TIGR04057">
    <property type="entry name" value="SusC_RagA_signa"/>
    <property type="match status" value="1"/>
</dbReference>
<evidence type="ECO:0000313" key="10">
    <source>
        <dbReference type="EMBL" id="MCG2614240.1"/>
    </source>
</evidence>
<feature type="chain" id="PRO_5045130095" evidence="8">
    <location>
        <begin position="28"/>
        <end position="1059"/>
    </location>
</feature>
<dbReference type="RefSeq" id="WP_237870475.1">
    <property type="nucleotide sequence ID" value="NZ_JAKLTR010000004.1"/>
</dbReference>
<comment type="subcellular location">
    <subcellularLocation>
        <location evidence="1 7">Cell outer membrane</location>
        <topology evidence="1 7">Multi-pass membrane protein</topology>
    </subcellularLocation>
</comment>
<evidence type="ECO:0000259" key="9">
    <source>
        <dbReference type="Pfam" id="PF07715"/>
    </source>
</evidence>
<keyword evidence="10" id="KW-0675">Receptor</keyword>
<dbReference type="Gene3D" id="2.60.40.1120">
    <property type="entry name" value="Carboxypeptidase-like, regulatory domain"/>
    <property type="match status" value="1"/>
</dbReference>
<dbReference type="InterPro" id="IPR023996">
    <property type="entry name" value="TonB-dep_OMP_SusC/RagA"/>
</dbReference>
<evidence type="ECO:0000256" key="6">
    <source>
        <dbReference type="ARBA" id="ARBA00023237"/>
    </source>
</evidence>
<comment type="similarity">
    <text evidence="7">Belongs to the TonB-dependent receptor family.</text>
</comment>
<evidence type="ECO:0000256" key="7">
    <source>
        <dbReference type="PROSITE-ProRule" id="PRU01360"/>
    </source>
</evidence>
<dbReference type="InterPro" id="IPR037066">
    <property type="entry name" value="Plug_dom_sf"/>
</dbReference>
<evidence type="ECO:0000256" key="3">
    <source>
        <dbReference type="ARBA" id="ARBA00022452"/>
    </source>
</evidence>
<comment type="caution">
    <text evidence="10">The sequence shown here is derived from an EMBL/GenBank/DDBJ whole genome shotgun (WGS) entry which is preliminary data.</text>
</comment>
<protein>
    <submittedName>
        <fullName evidence="10">TonB-dependent receptor</fullName>
    </submittedName>
</protein>
<dbReference type="Proteomes" id="UP001165367">
    <property type="component" value="Unassembled WGS sequence"/>
</dbReference>
<evidence type="ECO:0000256" key="1">
    <source>
        <dbReference type="ARBA" id="ARBA00004571"/>
    </source>
</evidence>
<keyword evidence="5 7" id="KW-0472">Membrane</keyword>
<feature type="signal peptide" evidence="8">
    <location>
        <begin position="1"/>
        <end position="27"/>
    </location>
</feature>
<evidence type="ECO:0000256" key="8">
    <source>
        <dbReference type="SAM" id="SignalP"/>
    </source>
</evidence>
<name>A0ABS9KPI2_9BACT</name>
<keyword evidence="11" id="KW-1185">Reference proteome</keyword>
<evidence type="ECO:0000313" key="11">
    <source>
        <dbReference type="Proteomes" id="UP001165367"/>
    </source>
</evidence>
<dbReference type="Pfam" id="PF07715">
    <property type="entry name" value="Plug"/>
    <property type="match status" value="1"/>
</dbReference>
<keyword evidence="6 7" id="KW-0998">Cell outer membrane</keyword>
<keyword evidence="4 7" id="KW-0812">Transmembrane</keyword>